<dbReference type="RefSeq" id="WP_099555699.1">
    <property type="nucleotide sequence ID" value="NZ_LT960614.1"/>
</dbReference>
<dbReference type="EC" id="3.2.1.28" evidence="3"/>
<evidence type="ECO:0000259" key="1">
    <source>
        <dbReference type="Pfam" id="PF00723"/>
    </source>
</evidence>
<sequence length="600" mass="67640">MTLRIDDYALIGDCRSAALVGRNGSIDWLCWPNFDSEACFAALLGDEDNGHWQIGPRGDGARTTRRYRPDTLILETEFETETGRCRVTDFMPEDGGIANLVRIVTGLEGHVDLRMDLVIRFDYGRLVPWVSLGEDGLIAIAGPDLLVLRTPVEHHGEDFSTVAEFTVTEGDEIPFVLSHGASHLAPPPVLDWKQALDETDRRWRDWAGQCNYEGPWRDIVVRSLITLKALTFSPTGGMVAAPTTSLPEEFGGERNWDYRFCWLRDATFVLLALMQAGYQDEASAWRGWLVRAVAGLPSQLQPIYSITGDHRLDERIIPWLGGFAGSKPVRIGNDAYAQTQLDVFGEVLDALHHARRKDLTPDETSWALQKKLLRHLETLFDSKDRGIWESRGPEQHFTYSNVMIWVAFDRAVAAVEEYGLEGPVEHWRRLRDEKHREICEKAFDAEQNTFVQAYGSPRLDAALLLLPLVGFVDAKDPRMVGTVKAIESRLMWNGYIRRYDNDDGADGLSGKEGVFLACTFWYIDNLILQERRADAKECFERLLALCNDVGLLSEEFDVEANEMLGNFPQALSHLALIGTAFNFMTFDGPARERPKLAADE</sequence>
<dbReference type="InterPro" id="IPR008928">
    <property type="entry name" value="6-hairpin_glycosidase_sf"/>
</dbReference>
<accession>A0A2C9D4D4</accession>
<keyword evidence="4" id="KW-1185">Reference proteome</keyword>
<evidence type="ECO:0000313" key="3">
    <source>
        <dbReference type="EMBL" id="SON55144.1"/>
    </source>
</evidence>
<evidence type="ECO:0000313" key="4">
    <source>
        <dbReference type="Proteomes" id="UP000223606"/>
    </source>
</evidence>
<dbReference type="PANTHER" id="PTHR31616">
    <property type="entry name" value="TREHALASE"/>
    <property type="match status" value="1"/>
</dbReference>
<dbReference type="InterPro" id="IPR012341">
    <property type="entry name" value="6hp_glycosidase-like_sf"/>
</dbReference>
<feature type="domain" description="GH15-like" evidence="1">
    <location>
        <begin position="217"/>
        <end position="579"/>
    </location>
</feature>
<dbReference type="Pfam" id="PF00723">
    <property type="entry name" value="Glyco_hydro_15"/>
    <property type="match status" value="1"/>
</dbReference>
<dbReference type="GO" id="GO:0004555">
    <property type="term" value="F:alpha,alpha-trehalase activity"/>
    <property type="evidence" value="ECO:0007669"/>
    <property type="project" value="UniProtKB-EC"/>
</dbReference>
<dbReference type="AlphaFoldDB" id="A0A2C9D4D4"/>
<gene>
    <name evidence="3" type="ORF">HDIA_1603</name>
</gene>
<protein>
    <submittedName>
        <fullName evidence="3">Trehalase</fullName>
        <ecNumber evidence="3">3.2.1.28</ecNumber>
    </submittedName>
</protein>
<feature type="domain" description="Trehalase-like N-terminal" evidence="2">
    <location>
        <begin position="4"/>
        <end position="170"/>
    </location>
</feature>
<keyword evidence="3" id="KW-0326">Glycosidase</keyword>
<organism evidence="3 4">
    <name type="scientific">Hartmannibacter diazotrophicus</name>
    <dbReference type="NCBI Taxonomy" id="1482074"/>
    <lineage>
        <taxon>Bacteria</taxon>
        <taxon>Pseudomonadati</taxon>
        <taxon>Pseudomonadota</taxon>
        <taxon>Alphaproteobacteria</taxon>
        <taxon>Hyphomicrobiales</taxon>
        <taxon>Pleomorphomonadaceae</taxon>
        <taxon>Hartmannibacter</taxon>
    </lineage>
</organism>
<dbReference type="EMBL" id="LT960614">
    <property type="protein sequence ID" value="SON55144.1"/>
    <property type="molecule type" value="Genomic_DNA"/>
</dbReference>
<dbReference type="GO" id="GO:0005975">
    <property type="term" value="P:carbohydrate metabolic process"/>
    <property type="evidence" value="ECO:0007669"/>
    <property type="project" value="InterPro"/>
</dbReference>
<dbReference type="SUPFAM" id="SSF48208">
    <property type="entry name" value="Six-hairpin glycosidases"/>
    <property type="match status" value="1"/>
</dbReference>
<reference evidence="4" key="1">
    <citation type="submission" date="2017-09" db="EMBL/GenBank/DDBJ databases">
        <title>Genome sequence of Nannocystis excedens DSM 71.</title>
        <authorList>
            <person name="Blom J."/>
        </authorList>
    </citation>
    <scope>NUCLEOTIDE SEQUENCE [LARGE SCALE GENOMIC DNA]</scope>
    <source>
        <strain evidence="4">type strain: E19</strain>
    </source>
</reference>
<dbReference type="Proteomes" id="UP000223606">
    <property type="component" value="Chromosome 1"/>
</dbReference>
<dbReference type="InterPro" id="IPR011613">
    <property type="entry name" value="GH15-like"/>
</dbReference>
<dbReference type="PANTHER" id="PTHR31616:SF0">
    <property type="entry name" value="GLUCAN 1,4-ALPHA-GLUCOSIDASE"/>
    <property type="match status" value="1"/>
</dbReference>
<proteinExistence type="predicted"/>
<evidence type="ECO:0000259" key="2">
    <source>
        <dbReference type="Pfam" id="PF19291"/>
    </source>
</evidence>
<dbReference type="Gene3D" id="1.50.10.10">
    <property type="match status" value="1"/>
</dbReference>
<name>A0A2C9D4D4_9HYPH</name>
<dbReference type="KEGG" id="hdi:HDIA_1603"/>
<keyword evidence="3" id="KW-0378">Hydrolase</keyword>
<dbReference type="Pfam" id="PF19291">
    <property type="entry name" value="TREH_N"/>
    <property type="match status" value="1"/>
</dbReference>
<dbReference type="InterPro" id="IPR045582">
    <property type="entry name" value="Trehalase-like_N"/>
</dbReference>
<dbReference type="OrthoDB" id="3902805at2"/>